<dbReference type="AlphaFoldDB" id="A0AAV5LHF1"/>
<dbReference type="Proteomes" id="UP001054252">
    <property type="component" value="Unassembled WGS sequence"/>
</dbReference>
<evidence type="ECO:0000256" key="1">
    <source>
        <dbReference type="SAM" id="MobiDB-lite"/>
    </source>
</evidence>
<evidence type="ECO:0000313" key="3">
    <source>
        <dbReference type="Proteomes" id="UP001054252"/>
    </source>
</evidence>
<feature type="region of interest" description="Disordered" evidence="1">
    <location>
        <begin position="1"/>
        <end position="21"/>
    </location>
</feature>
<accession>A0AAV5LHF1</accession>
<feature type="compositionally biased region" description="Low complexity" evidence="1">
    <location>
        <begin position="75"/>
        <end position="89"/>
    </location>
</feature>
<dbReference type="EMBL" id="BPVZ01000115">
    <property type="protein sequence ID" value="GKV36281.1"/>
    <property type="molecule type" value="Genomic_DNA"/>
</dbReference>
<reference evidence="2 3" key="1">
    <citation type="journal article" date="2021" name="Commun. Biol.">
        <title>The genome of Shorea leprosula (Dipterocarpaceae) highlights the ecological relevance of drought in aseasonal tropical rainforests.</title>
        <authorList>
            <person name="Ng K.K.S."/>
            <person name="Kobayashi M.J."/>
            <person name="Fawcett J.A."/>
            <person name="Hatakeyama M."/>
            <person name="Paape T."/>
            <person name="Ng C.H."/>
            <person name="Ang C.C."/>
            <person name="Tnah L.H."/>
            <person name="Lee C.T."/>
            <person name="Nishiyama T."/>
            <person name="Sese J."/>
            <person name="O'Brien M.J."/>
            <person name="Copetti D."/>
            <person name="Mohd Noor M.I."/>
            <person name="Ong R.C."/>
            <person name="Putra M."/>
            <person name="Sireger I.Z."/>
            <person name="Indrioko S."/>
            <person name="Kosugi Y."/>
            <person name="Izuno A."/>
            <person name="Isagi Y."/>
            <person name="Lee S.L."/>
            <person name="Shimizu K.K."/>
        </authorList>
    </citation>
    <scope>NUCLEOTIDE SEQUENCE [LARGE SCALE GENOMIC DNA]</scope>
    <source>
        <strain evidence="2">214</strain>
    </source>
</reference>
<evidence type="ECO:0000313" key="2">
    <source>
        <dbReference type="EMBL" id="GKV36281.1"/>
    </source>
</evidence>
<sequence length="109" mass="11963">MLLGRNRKKKKNASHTQTREELFCARSTAPSHPHLLFTREEEDSRARLLCTLEEKPPPSRLGGTRIQSAKRTLKSASSPPSLASSPPSLASGQAILHCLGFVVSDFLLL</sequence>
<comment type="caution">
    <text evidence="2">The sequence shown here is derived from an EMBL/GenBank/DDBJ whole genome shotgun (WGS) entry which is preliminary data.</text>
</comment>
<gene>
    <name evidence="2" type="ORF">SLEP1_g44430</name>
</gene>
<keyword evidence="3" id="KW-1185">Reference proteome</keyword>
<proteinExistence type="predicted"/>
<feature type="region of interest" description="Disordered" evidence="1">
    <location>
        <begin position="53"/>
        <end position="89"/>
    </location>
</feature>
<protein>
    <submittedName>
        <fullName evidence="2">Uncharacterized protein</fullName>
    </submittedName>
</protein>
<organism evidence="2 3">
    <name type="scientific">Rubroshorea leprosula</name>
    <dbReference type="NCBI Taxonomy" id="152421"/>
    <lineage>
        <taxon>Eukaryota</taxon>
        <taxon>Viridiplantae</taxon>
        <taxon>Streptophyta</taxon>
        <taxon>Embryophyta</taxon>
        <taxon>Tracheophyta</taxon>
        <taxon>Spermatophyta</taxon>
        <taxon>Magnoliopsida</taxon>
        <taxon>eudicotyledons</taxon>
        <taxon>Gunneridae</taxon>
        <taxon>Pentapetalae</taxon>
        <taxon>rosids</taxon>
        <taxon>malvids</taxon>
        <taxon>Malvales</taxon>
        <taxon>Dipterocarpaceae</taxon>
        <taxon>Rubroshorea</taxon>
    </lineage>
</organism>
<name>A0AAV5LHF1_9ROSI</name>
<feature type="compositionally biased region" description="Basic residues" evidence="1">
    <location>
        <begin position="1"/>
        <end position="13"/>
    </location>
</feature>